<dbReference type="VEuPathDB" id="FungiDB:SCODWIG_02891"/>
<sequence>MNGINSQSGMPDKIIYLLNKGAPLNNNALREFKIYIATGKNLLDSTFIDNLIECFKTLDIKNKSKLTDCCEFLHILFEHLLNFSDNGRYNDFPSTVTDTTNKINETYLSKILDNLLQCNHINKINFNKNFIDFILDNLGRNWRFSALLVKIYKEASNSKILISSSIKSPSKSLKLGKLISTLDNFQTANFIVELISNIFPRRSLSKTGVLMKPVFWEHESVNVNTTDPNEMFFNSELYPQRTLHGSRQCITFILNVFNVENFTHLYEFENISYLTKNTTTSKRAKKFCKKNGYVQVINQYIYIWDCESIFIRISIDGTKIYKDLQNNLKIELARDFNEIVWSTHVLALQNLKNASCFILTATNTGSVTGILKAIKTKKISESIAAIFLNNTEFDNDENDQIGIEPSDDIEQEKENVTAGEMAQIHSVISNGNMNKNVVEHKANDDNTIIESKQQLSTPKTSLIKDSTLKFTNMKNRKNTIKKMDRDPSFVENLNSSLKVGKEPVTDDENNNNNDNNNNKENDNKNHRNNNISDQDSPLTKKNKLHSTKDKFELGLDYSLPLIDSNPLKVSNRDPSLIMTGINKAPVYTKKRPSQQMSLKQLNGIRIKTNEKRKKSHNALSSNYHKITKKTLKKDLLKHKDLFKNSIVRSTTSSPIISKDNKGTGVKRELALSKPQGLAPAELMTETFEKAMDNKGSDTKNNCDHKSILSENIIANNKDSKKPNNRNVVIDVGSSSENISLHNDDDTTDNNDADKLHKKAIDPDNKITKTESDKYNNMNETTLLPSNTSMSRSVMLNDIEKDNFFVDNTSIISPTITEQLQYQIYNSIKGFSIELTNKMNIINEELNKRITKEFSNKYINLFHQLQENFASDVKGMIDFINEIQGMLHLPEKQLLECINQKQFVTKNTVGDSTIDKKDG</sequence>
<feature type="region of interest" description="Disordered" evidence="1">
    <location>
        <begin position="496"/>
        <end position="544"/>
    </location>
</feature>
<organism evidence="2 3">
    <name type="scientific">Saccharomycodes ludwigii</name>
    <dbReference type="NCBI Taxonomy" id="36035"/>
    <lineage>
        <taxon>Eukaryota</taxon>
        <taxon>Fungi</taxon>
        <taxon>Dikarya</taxon>
        <taxon>Ascomycota</taxon>
        <taxon>Saccharomycotina</taxon>
        <taxon>Saccharomycetes</taxon>
        <taxon>Saccharomycodales</taxon>
        <taxon>Saccharomycodaceae</taxon>
        <taxon>Saccharomycodes</taxon>
    </lineage>
</organism>
<dbReference type="EMBL" id="UFAJ01000577">
    <property type="protein sequence ID" value="SSD61130.1"/>
    <property type="molecule type" value="Genomic_DNA"/>
</dbReference>
<dbReference type="InterPro" id="IPR012491">
    <property type="entry name" value="Red1/Rec10"/>
</dbReference>
<dbReference type="Pfam" id="PF07964">
    <property type="entry name" value="Red1"/>
    <property type="match status" value="1"/>
</dbReference>
<dbReference type="Proteomes" id="UP000262825">
    <property type="component" value="Unassembled WGS sequence"/>
</dbReference>
<keyword evidence="3" id="KW-1185">Reference proteome</keyword>
<dbReference type="GO" id="GO:0007131">
    <property type="term" value="P:reciprocal meiotic recombination"/>
    <property type="evidence" value="ECO:0007669"/>
    <property type="project" value="InterPro"/>
</dbReference>
<protein>
    <submittedName>
        <fullName evidence="2">Uncharacterized protein</fullName>
    </submittedName>
</protein>
<evidence type="ECO:0000256" key="1">
    <source>
        <dbReference type="SAM" id="MobiDB-lite"/>
    </source>
</evidence>
<gene>
    <name evidence="2" type="ORF">SCODWIG_02891</name>
</gene>
<accession>A0A376BAH8</accession>
<feature type="region of interest" description="Disordered" evidence="1">
    <location>
        <begin position="733"/>
        <end position="755"/>
    </location>
</feature>
<name>A0A376BAH8_9ASCO</name>
<evidence type="ECO:0000313" key="2">
    <source>
        <dbReference type="EMBL" id="SSD61130.1"/>
    </source>
</evidence>
<proteinExistence type="predicted"/>
<dbReference type="AlphaFoldDB" id="A0A376BAH8"/>
<reference evidence="3" key="1">
    <citation type="submission" date="2018-06" db="EMBL/GenBank/DDBJ databases">
        <authorList>
            <person name="Guldener U."/>
        </authorList>
    </citation>
    <scope>NUCLEOTIDE SEQUENCE [LARGE SCALE GENOMIC DNA]</scope>
    <source>
        <strain evidence="3">UTAD17</strain>
    </source>
</reference>
<evidence type="ECO:0000313" key="3">
    <source>
        <dbReference type="Proteomes" id="UP000262825"/>
    </source>
</evidence>